<dbReference type="Gene3D" id="3.90.1150.50">
    <property type="entry name" value="Transcription-repair-coupling factor, D7 domain"/>
    <property type="match status" value="1"/>
</dbReference>
<dbReference type="SUPFAM" id="SSF143517">
    <property type="entry name" value="TRCF domain-like"/>
    <property type="match status" value="1"/>
</dbReference>
<evidence type="ECO:0000256" key="13">
    <source>
        <dbReference type="HAMAP-Rule" id="MF_00969"/>
    </source>
</evidence>
<dbReference type="SMART" id="SM00490">
    <property type="entry name" value="HELICc"/>
    <property type="match status" value="1"/>
</dbReference>
<evidence type="ECO:0000256" key="7">
    <source>
        <dbReference type="ARBA" id="ARBA00022840"/>
    </source>
</evidence>
<dbReference type="EMBL" id="LT669839">
    <property type="protein sequence ID" value="SHD78402.1"/>
    <property type="molecule type" value="Genomic_DNA"/>
</dbReference>
<dbReference type="PROSITE" id="PS51194">
    <property type="entry name" value="HELICASE_CTER"/>
    <property type="match status" value="1"/>
</dbReference>
<evidence type="ECO:0000259" key="14">
    <source>
        <dbReference type="PROSITE" id="PS51192"/>
    </source>
</evidence>
<dbReference type="InterPro" id="IPR004576">
    <property type="entry name" value="Mfd"/>
</dbReference>
<dbReference type="Pfam" id="PF03461">
    <property type="entry name" value="TRCF"/>
    <property type="match status" value="1"/>
</dbReference>
<dbReference type="Gene3D" id="2.40.10.170">
    <property type="match status" value="1"/>
</dbReference>
<evidence type="ECO:0000256" key="9">
    <source>
        <dbReference type="ARBA" id="ARBA00023204"/>
    </source>
</evidence>
<dbReference type="Gene3D" id="3.30.2060.10">
    <property type="entry name" value="Penicillin-binding protein 1b domain"/>
    <property type="match status" value="1"/>
</dbReference>
<dbReference type="PROSITE" id="PS51192">
    <property type="entry name" value="HELICASE_ATP_BIND_1"/>
    <property type="match status" value="1"/>
</dbReference>
<gene>
    <name evidence="13 16" type="primary">mfd</name>
    <name evidence="16" type="ORF">CUESP1_3074</name>
</gene>
<dbReference type="Pfam" id="PF17757">
    <property type="entry name" value="UvrB_inter"/>
    <property type="match status" value="1"/>
</dbReference>
<dbReference type="InterPro" id="IPR037235">
    <property type="entry name" value="TRCF-like_C_D7"/>
</dbReference>
<dbReference type="InterPro" id="IPR014001">
    <property type="entry name" value="Helicase_ATP-bd"/>
</dbReference>
<comment type="subcellular location">
    <subcellularLocation>
        <location evidence="1 13">Cytoplasm</location>
    </subcellularLocation>
</comment>
<dbReference type="EC" id="3.6.4.-" evidence="13"/>
<evidence type="ECO:0000256" key="1">
    <source>
        <dbReference type="ARBA" id="ARBA00004496"/>
    </source>
</evidence>
<evidence type="ECO:0000256" key="12">
    <source>
        <dbReference type="ARBA" id="ARBA00070128"/>
    </source>
</evidence>
<dbReference type="GO" id="GO:0005524">
    <property type="term" value="F:ATP binding"/>
    <property type="evidence" value="ECO:0007669"/>
    <property type="project" value="UniProtKB-UniRule"/>
</dbReference>
<dbReference type="InterPro" id="IPR041471">
    <property type="entry name" value="UvrB_inter"/>
</dbReference>
<dbReference type="InterPro" id="IPR005118">
    <property type="entry name" value="TRCF_C"/>
</dbReference>
<evidence type="ECO:0000256" key="4">
    <source>
        <dbReference type="ARBA" id="ARBA00022763"/>
    </source>
</evidence>
<evidence type="ECO:0000259" key="15">
    <source>
        <dbReference type="PROSITE" id="PS51194"/>
    </source>
</evidence>
<dbReference type="RefSeq" id="WP_236616487.1">
    <property type="nucleotide sequence ID" value="NZ_LT669839.1"/>
</dbReference>
<dbReference type="GO" id="GO:0005737">
    <property type="term" value="C:cytoplasm"/>
    <property type="evidence" value="ECO:0007669"/>
    <property type="project" value="UniProtKB-SubCell"/>
</dbReference>
<dbReference type="PANTHER" id="PTHR47964:SF1">
    <property type="entry name" value="ATP-DEPENDENT DNA HELICASE HOMOLOG RECG, CHLOROPLASTIC"/>
    <property type="match status" value="1"/>
</dbReference>
<evidence type="ECO:0000256" key="11">
    <source>
        <dbReference type="ARBA" id="ARBA00061399"/>
    </source>
</evidence>
<proteinExistence type="inferred from homology"/>
<keyword evidence="6" id="KW-0347">Helicase</keyword>
<dbReference type="GO" id="GO:0000716">
    <property type="term" value="P:transcription-coupled nucleotide-excision repair, DNA damage recognition"/>
    <property type="evidence" value="ECO:0007669"/>
    <property type="project" value="UniProtKB-UniRule"/>
</dbReference>
<dbReference type="AlphaFoldDB" id="A0A1M4PS92"/>
<dbReference type="CDD" id="cd17991">
    <property type="entry name" value="DEXHc_TRCF"/>
    <property type="match status" value="1"/>
</dbReference>
<feature type="domain" description="Helicase C-terminal" evidence="15">
    <location>
        <begin position="811"/>
        <end position="977"/>
    </location>
</feature>
<dbReference type="InterPro" id="IPR011545">
    <property type="entry name" value="DEAD/DEAH_box_helicase_dom"/>
</dbReference>
<dbReference type="NCBIfam" id="TIGR00580">
    <property type="entry name" value="mfd"/>
    <property type="match status" value="1"/>
</dbReference>
<dbReference type="InterPro" id="IPR027417">
    <property type="entry name" value="P-loop_NTPase"/>
</dbReference>
<dbReference type="SMART" id="SM01058">
    <property type="entry name" value="CarD_TRCF"/>
    <property type="match status" value="1"/>
</dbReference>
<reference evidence="16 17" key="1">
    <citation type="submission" date="2016-11" db="EMBL/GenBank/DDBJ databases">
        <authorList>
            <person name="Manzoor S."/>
        </authorList>
    </citation>
    <scope>NUCLEOTIDE SEQUENCE [LARGE SCALE GENOMIC DNA]</scope>
    <source>
        <strain evidence="16">Clostridium ultunense strain Esp</strain>
    </source>
</reference>
<evidence type="ECO:0000256" key="5">
    <source>
        <dbReference type="ARBA" id="ARBA00022801"/>
    </source>
</evidence>
<dbReference type="PANTHER" id="PTHR47964">
    <property type="entry name" value="ATP-DEPENDENT DNA HELICASE HOMOLOG RECG, CHLOROPLASTIC"/>
    <property type="match status" value="1"/>
</dbReference>
<dbReference type="Proteomes" id="UP000245423">
    <property type="component" value="Chromosome 1"/>
</dbReference>
<comment type="similarity">
    <text evidence="11 13">In the C-terminal section; belongs to the helicase family. RecG subfamily.</text>
</comment>
<dbReference type="GO" id="GO:0003684">
    <property type="term" value="F:damaged DNA binding"/>
    <property type="evidence" value="ECO:0007669"/>
    <property type="project" value="InterPro"/>
</dbReference>
<organism evidence="16 17">
    <name type="scientific">[Clostridium] ultunense Esp</name>
    <dbReference type="NCBI Taxonomy" id="1288971"/>
    <lineage>
        <taxon>Bacteria</taxon>
        <taxon>Bacillati</taxon>
        <taxon>Bacillota</taxon>
        <taxon>Tissierellia</taxon>
        <taxon>Tissierellales</taxon>
        <taxon>Tepidimicrobiaceae</taxon>
        <taxon>Schnuerera</taxon>
    </lineage>
</organism>
<keyword evidence="17" id="KW-1185">Reference proteome</keyword>
<keyword evidence="2 13" id="KW-0963">Cytoplasm</keyword>
<dbReference type="InterPro" id="IPR001650">
    <property type="entry name" value="Helicase_C-like"/>
</dbReference>
<comment type="function">
    <text evidence="13">Couples transcription and DNA repair by recognizing RNA polymerase (RNAP) stalled at DNA lesions. Mediates ATP-dependent release of RNAP and its truncated transcript from the DNA, and recruitment of nucleotide excision repair machinery to the damaged site.</text>
</comment>
<keyword evidence="8 13" id="KW-0238">DNA-binding</keyword>
<dbReference type="GO" id="GO:0006355">
    <property type="term" value="P:regulation of DNA-templated transcription"/>
    <property type="evidence" value="ECO:0007669"/>
    <property type="project" value="UniProtKB-UniRule"/>
</dbReference>
<dbReference type="InterPro" id="IPR047112">
    <property type="entry name" value="RecG/Mfd"/>
</dbReference>
<dbReference type="Gene3D" id="3.40.50.300">
    <property type="entry name" value="P-loop containing nucleotide triphosphate hydrolases"/>
    <property type="match status" value="2"/>
</dbReference>
<keyword evidence="5 13" id="KW-0378">Hydrolase</keyword>
<keyword evidence="9 13" id="KW-0234">DNA repair</keyword>
<dbReference type="SUPFAM" id="SSF52540">
    <property type="entry name" value="P-loop containing nucleoside triphosphate hydrolases"/>
    <property type="match status" value="3"/>
</dbReference>
<evidence type="ECO:0000256" key="6">
    <source>
        <dbReference type="ARBA" id="ARBA00022806"/>
    </source>
</evidence>
<dbReference type="Pfam" id="PF00271">
    <property type="entry name" value="Helicase_C"/>
    <property type="match status" value="1"/>
</dbReference>
<dbReference type="Pfam" id="PF00270">
    <property type="entry name" value="DEAD"/>
    <property type="match status" value="1"/>
</dbReference>
<evidence type="ECO:0000256" key="8">
    <source>
        <dbReference type="ARBA" id="ARBA00023125"/>
    </source>
</evidence>
<dbReference type="Pfam" id="PF02559">
    <property type="entry name" value="CarD_TRCF_RID"/>
    <property type="match status" value="1"/>
</dbReference>
<dbReference type="SMART" id="SM00487">
    <property type="entry name" value="DEXDc"/>
    <property type="match status" value="1"/>
</dbReference>
<dbReference type="InterPro" id="IPR003711">
    <property type="entry name" value="CarD-like/TRCF_RID"/>
</dbReference>
<dbReference type="FunFam" id="3.40.50.300:FF:000546">
    <property type="entry name" value="Transcription-repair-coupling factor"/>
    <property type="match status" value="1"/>
</dbReference>
<dbReference type="SUPFAM" id="SSF141259">
    <property type="entry name" value="CarD-like"/>
    <property type="match status" value="1"/>
</dbReference>
<feature type="domain" description="Helicase ATP-binding" evidence="14">
    <location>
        <begin position="641"/>
        <end position="802"/>
    </location>
</feature>
<name>A0A1M4PS92_9FIRM</name>
<accession>A0A1M4PS92</accession>
<dbReference type="GO" id="GO:0016787">
    <property type="term" value="F:hydrolase activity"/>
    <property type="evidence" value="ECO:0007669"/>
    <property type="project" value="UniProtKB-KW"/>
</dbReference>
<protein>
    <recommendedName>
        <fullName evidence="12 13">Transcription-repair-coupling factor</fullName>
        <shortName evidence="13">TRCF</shortName>
        <ecNumber evidence="13">3.6.4.-</ecNumber>
    </recommendedName>
</protein>
<dbReference type="GO" id="GO:0003678">
    <property type="term" value="F:DNA helicase activity"/>
    <property type="evidence" value="ECO:0007669"/>
    <property type="project" value="TreeGrafter"/>
</dbReference>
<evidence type="ECO:0000256" key="2">
    <source>
        <dbReference type="ARBA" id="ARBA00022490"/>
    </source>
</evidence>
<evidence type="ECO:0000313" key="17">
    <source>
        <dbReference type="Proteomes" id="UP000245423"/>
    </source>
</evidence>
<keyword evidence="7 13" id="KW-0067">ATP-binding</keyword>
<sequence>MLNMFIDPLKNLASYKKMLEDIEKRRSPISTYGIIDQNIGHISYALNQHLGRQILILTYDEGKAKKIYEDIKNFDDNVVEIFPNKDILFYKVDAISSERTNERLRVLSRLIEGEQIIVVAHIEGVLNKLINPILFKNQSMKIDLESRMVLEELASQFIACGYERESMVEGIGQFSIRGGIVDFFPPNSENPYRIEMFDDEIDSIRTFDLGTQRSLEMVESVFIPPVKEVLILDHYRDSTIKSMERTLNKVIRKLEKGSKIRQNIEDKFTDYIEELKEKLYISNMDMVLPFIPEEYLSSIFNYFQDNSLVFIDEPRRIEERSKSIEEQFLLKYSYVLEAGEVLPGHEKISYRYKDIVDSIEGKISILNSALLKNDPKFKPESLLRFTTKSMQYFHNDMDLLKEELDHYKYRGYKVIILSGTEERGRRLQSTLMDLDFICSFVEDGNRHIKSSQVFITTGSINKGFEYPDIKMAIITDEEIFGSSKEVRKVKRKSKADTINFSDLKIGDFVVHENHGIGQYEGIEQLNIQGIIKDYLTIRYRGNDKLYVPIDQMNLIQKYIGADSIKPKVNKLSSLEWSRTKQRAKKAVEDMAKDLLELYAKRESLKGFSFSKDTVWQSQFEDLFPYEETEGQIKSIEDIKRDMEKGKPMDRLLCGDVGYGKTEVALRAAFKAIMDGKQVAFLVPTTILAQQHYNTIMERFSTFPIKAAMLSRFRTVKEQKDTIDGIRKGTIDIVVGTHRLLSKDVIFKDLGLLIVDEEQRFGVKHKETLKKLKENVDVLTLTATPIPRTLHMSLIGIRDMSVIDEPPEERYPVQTYVVEFNEQMIREAILKEMERGGQVYFVYNRVETIDKMAVQLKKLVPEASITVGHGQMSERELEKVMMDFISNEYHVLVCTTIIETGLDIPNVNTIIIYDADKMGLSQLYQLKGRVGRTNKVAYAYFTYEKNKVLTEVAEKRLRAIKDFTEFGSGYKIAMRDLEIRGAGNLLGVEQHGHIEAIGYDLYVKFLNQTIKKIKGEDFEEIVDTTIDLAIDGYISSKYIEDEEQKIEIYKKIAAIVDEEDYNELLDELIDRFGDIPKEVNNLMDISYIKNNASLYHIKNISQSENIITLEFSSIEFISPDLIHYLSKEYGRKINFDLSNTPSFNYRTGRDLISDLRGLIEKIRGFHNVKNAI</sequence>
<keyword evidence="3 13" id="KW-0547">Nucleotide-binding</keyword>
<keyword evidence="4 13" id="KW-0227">DNA damage</keyword>
<dbReference type="Gene3D" id="3.40.50.11180">
    <property type="match status" value="1"/>
</dbReference>
<dbReference type="InterPro" id="IPR036101">
    <property type="entry name" value="CarD-like/TRCF_RID_sf"/>
</dbReference>
<dbReference type="SMART" id="SM00982">
    <property type="entry name" value="TRCF"/>
    <property type="match status" value="1"/>
</dbReference>
<comment type="similarity">
    <text evidence="10 13">In the N-terminal section; belongs to the UvrB family.</text>
</comment>
<evidence type="ECO:0000256" key="3">
    <source>
        <dbReference type="ARBA" id="ARBA00022741"/>
    </source>
</evidence>
<evidence type="ECO:0000313" key="16">
    <source>
        <dbReference type="EMBL" id="SHD78402.1"/>
    </source>
</evidence>
<dbReference type="HAMAP" id="MF_00969">
    <property type="entry name" value="TRCF"/>
    <property type="match status" value="1"/>
</dbReference>
<evidence type="ECO:0000256" key="10">
    <source>
        <dbReference type="ARBA" id="ARBA00061104"/>
    </source>
</evidence>